<keyword evidence="2" id="KW-1185">Reference proteome</keyword>
<evidence type="ECO:0000313" key="1">
    <source>
        <dbReference type="EMBL" id="MEJ8574691.1"/>
    </source>
</evidence>
<dbReference type="AlphaFoldDB" id="A0AAW9S4L3"/>
<protein>
    <submittedName>
        <fullName evidence="1">Uncharacterized protein</fullName>
    </submittedName>
</protein>
<gene>
    <name evidence="1" type="ORF">V3328_24655</name>
</gene>
<name>A0AAW9S4L3_9HYPH</name>
<reference evidence="1 2" key="1">
    <citation type="submission" date="2024-02" db="EMBL/GenBank/DDBJ databases">
        <title>Genome analysis and characterization of Microbaculum marinisediminis sp. nov., isolated from marine sediment.</title>
        <authorList>
            <person name="Du Z.-J."/>
            <person name="Ye Y.-Q."/>
            <person name="Zhang Z.-R."/>
            <person name="Yuan S.-M."/>
            <person name="Zhang X.-Y."/>
        </authorList>
    </citation>
    <scope>NUCLEOTIDE SEQUENCE [LARGE SCALE GENOMIC DNA]</scope>
    <source>
        <strain evidence="1 2">SDUM1044001</strain>
    </source>
</reference>
<proteinExistence type="predicted"/>
<dbReference type="RefSeq" id="WP_340332391.1">
    <property type="nucleotide sequence ID" value="NZ_JAZHOF010000013.1"/>
</dbReference>
<accession>A0AAW9S4L3</accession>
<comment type="caution">
    <text evidence="1">The sequence shown here is derived from an EMBL/GenBank/DDBJ whole genome shotgun (WGS) entry which is preliminary data.</text>
</comment>
<organism evidence="1 2">
    <name type="scientific">Microbaculum marinum</name>
    <dbReference type="NCBI Taxonomy" id="1764581"/>
    <lineage>
        <taxon>Bacteria</taxon>
        <taxon>Pseudomonadati</taxon>
        <taxon>Pseudomonadota</taxon>
        <taxon>Alphaproteobacteria</taxon>
        <taxon>Hyphomicrobiales</taxon>
        <taxon>Tepidamorphaceae</taxon>
        <taxon>Microbaculum</taxon>
    </lineage>
</organism>
<dbReference type="Proteomes" id="UP001378188">
    <property type="component" value="Unassembled WGS sequence"/>
</dbReference>
<dbReference type="EMBL" id="JAZHOF010000013">
    <property type="protein sequence ID" value="MEJ8574691.1"/>
    <property type="molecule type" value="Genomic_DNA"/>
</dbReference>
<evidence type="ECO:0000313" key="2">
    <source>
        <dbReference type="Proteomes" id="UP001378188"/>
    </source>
</evidence>
<sequence length="42" mass="4287">MRPKAAILTILLAALLATAVIGVGTRITSAADPVEIPAMRSL</sequence>